<dbReference type="InterPro" id="IPR036390">
    <property type="entry name" value="WH_DNA-bd_sf"/>
</dbReference>
<dbReference type="PANTHER" id="PTHR11710:SF0">
    <property type="entry name" value="40S RIBOSOMAL PROTEIN S19"/>
    <property type="match status" value="1"/>
</dbReference>
<dbReference type="PANTHER" id="PTHR11710">
    <property type="entry name" value="40S RIBOSOMAL PROTEIN S19"/>
    <property type="match status" value="1"/>
</dbReference>
<dbReference type="AlphaFoldDB" id="A0AAW2IE81"/>
<dbReference type="GO" id="GO:0000028">
    <property type="term" value="P:ribosomal small subunit assembly"/>
    <property type="evidence" value="ECO:0007669"/>
    <property type="project" value="TreeGrafter"/>
</dbReference>
<dbReference type="GO" id="GO:0022627">
    <property type="term" value="C:cytosolic small ribosomal subunit"/>
    <property type="evidence" value="ECO:0007669"/>
    <property type="project" value="TreeGrafter"/>
</dbReference>
<sequence>MPQSITLKDVDQHKFVKAFSAFLKKSGKMKVPDWVDLVKTAKYKELAPYDEDWYYTRCAALVRHIYFRSPVGVGAVTKIFGGRKRNGVCPSHFCRSSGGVARKALQSLEAAKLIEKTESGRKLTNQGRRDLDRIAAQVHQKTKAAATAVSGGPVVVIPTETAAQ</sequence>
<dbReference type="InterPro" id="IPR036388">
    <property type="entry name" value="WH-like_DNA-bd_sf"/>
</dbReference>
<evidence type="ECO:0000313" key="4">
    <source>
        <dbReference type="EMBL" id="KAL0280550.1"/>
    </source>
</evidence>
<dbReference type="EMBL" id="JARGDH010000001">
    <property type="protein sequence ID" value="KAL0280550.1"/>
    <property type="molecule type" value="Genomic_DNA"/>
</dbReference>
<comment type="similarity">
    <text evidence="1">Belongs to the eukaryotic ribosomal protein eS19 family.</text>
</comment>
<protein>
    <recommendedName>
        <fullName evidence="5">40S ribosomal protein S19</fullName>
    </recommendedName>
</protein>
<dbReference type="GO" id="GO:0003735">
    <property type="term" value="F:structural constituent of ribosome"/>
    <property type="evidence" value="ECO:0007669"/>
    <property type="project" value="InterPro"/>
</dbReference>
<name>A0AAW2IE81_9NEOP</name>
<comment type="caution">
    <text evidence="4">The sequence shown here is derived from an EMBL/GenBank/DDBJ whole genome shotgun (WGS) entry which is preliminary data.</text>
</comment>
<keyword evidence="3" id="KW-0687">Ribonucleoprotein</keyword>
<dbReference type="Pfam" id="PF01090">
    <property type="entry name" value="Ribosomal_S19e"/>
    <property type="match status" value="1"/>
</dbReference>
<dbReference type="SUPFAM" id="SSF46785">
    <property type="entry name" value="Winged helix' DNA-binding domain"/>
    <property type="match status" value="1"/>
</dbReference>
<organism evidence="4">
    <name type="scientific">Menopon gallinae</name>
    <name type="common">poultry shaft louse</name>
    <dbReference type="NCBI Taxonomy" id="328185"/>
    <lineage>
        <taxon>Eukaryota</taxon>
        <taxon>Metazoa</taxon>
        <taxon>Ecdysozoa</taxon>
        <taxon>Arthropoda</taxon>
        <taxon>Hexapoda</taxon>
        <taxon>Insecta</taxon>
        <taxon>Pterygota</taxon>
        <taxon>Neoptera</taxon>
        <taxon>Paraneoptera</taxon>
        <taxon>Psocodea</taxon>
        <taxon>Troctomorpha</taxon>
        <taxon>Phthiraptera</taxon>
        <taxon>Amblycera</taxon>
        <taxon>Menoponidae</taxon>
        <taxon>Menopon</taxon>
    </lineage>
</organism>
<gene>
    <name evidence="4" type="ORF">PYX00_001811</name>
</gene>
<evidence type="ECO:0000256" key="2">
    <source>
        <dbReference type="ARBA" id="ARBA00022980"/>
    </source>
</evidence>
<accession>A0AAW2IE81</accession>
<keyword evidence="2" id="KW-0689">Ribosomal protein</keyword>
<proteinExistence type="inferred from homology"/>
<dbReference type="FunFam" id="1.10.10.10:FF:000118">
    <property type="entry name" value="40S ribosomal protein S19"/>
    <property type="match status" value="1"/>
</dbReference>
<reference evidence="4" key="1">
    <citation type="journal article" date="2024" name="Gigascience">
        <title>Chromosome-level genome of the poultry shaft louse Menopon gallinae provides insight into the host-switching and adaptive evolution of parasitic lice.</title>
        <authorList>
            <person name="Xu Y."/>
            <person name="Ma L."/>
            <person name="Liu S."/>
            <person name="Liang Y."/>
            <person name="Liu Q."/>
            <person name="He Z."/>
            <person name="Tian L."/>
            <person name="Duan Y."/>
            <person name="Cai W."/>
            <person name="Li H."/>
            <person name="Song F."/>
        </authorList>
    </citation>
    <scope>NUCLEOTIDE SEQUENCE</scope>
    <source>
        <strain evidence="4">Cailab_2023a</strain>
    </source>
</reference>
<dbReference type="Gene3D" id="1.10.10.10">
    <property type="entry name" value="Winged helix-like DNA-binding domain superfamily/Winged helix DNA-binding domain"/>
    <property type="match status" value="1"/>
</dbReference>
<dbReference type="SMART" id="SM01413">
    <property type="entry name" value="Ribosomal_S19e"/>
    <property type="match status" value="1"/>
</dbReference>
<evidence type="ECO:0000256" key="3">
    <source>
        <dbReference type="ARBA" id="ARBA00023274"/>
    </source>
</evidence>
<evidence type="ECO:0008006" key="5">
    <source>
        <dbReference type="Google" id="ProtNLM"/>
    </source>
</evidence>
<evidence type="ECO:0000256" key="1">
    <source>
        <dbReference type="ARBA" id="ARBA00010014"/>
    </source>
</evidence>
<dbReference type="PROSITE" id="PS00628">
    <property type="entry name" value="RIBOSOMAL_S19E"/>
    <property type="match status" value="1"/>
</dbReference>
<dbReference type="InterPro" id="IPR001266">
    <property type="entry name" value="Ribosomal_eS19"/>
</dbReference>
<dbReference type="GO" id="GO:0002181">
    <property type="term" value="P:cytoplasmic translation"/>
    <property type="evidence" value="ECO:0007669"/>
    <property type="project" value="UniProtKB-ARBA"/>
</dbReference>
<dbReference type="GO" id="GO:0003723">
    <property type="term" value="F:RNA binding"/>
    <property type="evidence" value="ECO:0007669"/>
    <property type="project" value="TreeGrafter"/>
</dbReference>
<dbReference type="InterPro" id="IPR018277">
    <property type="entry name" value="Ribosomal_eS19_CS"/>
</dbReference>